<proteinExistence type="predicted"/>
<evidence type="ECO:0000313" key="1">
    <source>
        <dbReference type="EMBL" id="GCL40312.1"/>
    </source>
</evidence>
<sequence length="40" mass="4631">MTFFPFESLPATWVITLLTHLFPKLHPSVHEVQRSDHSSP</sequence>
<dbReference type="Proteomes" id="UP000300142">
    <property type="component" value="Unassembled WGS sequence"/>
</dbReference>
<reference evidence="2" key="1">
    <citation type="submission" date="2019-02" db="EMBL/GenBank/DDBJ databases">
        <title>Draft genome sequence of Sphaerospermopsis reniformis NIES-1949.</title>
        <authorList>
            <person name="Yamaguchi H."/>
            <person name="Suzuki S."/>
            <person name="Kawachi M."/>
        </authorList>
    </citation>
    <scope>NUCLEOTIDE SEQUENCE [LARGE SCALE GENOMIC DNA]</scope>
    <source>
        <strain evidence="2">NIES-1949</strain>
    </source>
</reference>
<comment type="caution">
    <text evidence="1">The sequence shown here is derived from an EMBL/GenBank/DDBJ whole genome shotgun (WGS) entry which is preliminary data.</text>
</comment>
<gene>
    <name evidence="1" type="ORF">SR1949_54500</name>
</gene>
<accession>A0A480A712</accession>
<keyword evidence="2" id="KW-1185">Reference proteome</keyword>
<dbReference type="EMBL" id="BJCE01000613">
    <property type="protein sequence ID" value="GCL40312.1"/>
    <property type="molecule type" value="Genomic_DNA"/>
</dbReference>
<dbReference type="AlphaFoldDB" id="A0A480A712"/>
<protein>
    <submittedName>
        <fullName evidence="1">Uncharacterized protein</fullName>
    </submittedName>
</protein>
<organism evidence="1 2">
    <name type="scientific">Sphaerospermopsis reniformis</name>
    <dbReference type="NCBI Taxonomy" id="531300"/>
    <lineage>
        <taxon>Bacteria</taxon>
        <taxon>Bacillati</taxon>
        <taxon>Cyanobacteriota</taxon>
        <taxon>Cyanophyceae</taxon>
        <taxon>Nostocales</taxon>
        <taxon>Aphanizomenonaceae</taxon>
        <taxon>Sphaerospermopsis</taxon>
    </lineage>
</organism>
<name>A0A480A712_9CYAN</name>
<evidence type="ECO:0000313" key="2">
    <source>
        <dbReference type="Proteomes" id="UP000300142"/>
    </source>
</evidence>